<feature type="domain" description="DUF4440" evidence="1">
    <location>
        <begin position="6"/>
        <end position="114"/>
    </location>
</feature>
<sequence length="126" mass="13954">MFANSIQEIVELMDSALNKGDIDTLLSFYDHNAIVVLEPGKQVEGKAQLRKAFEEIIKSNSKAKQLKTHVIESDGIALFISKWTLSGADSEDSSYPPQFIATSVFRKQNGQWKLIIDNPFGPAVLA</sequence>
<evidence type="ECO:0000313" key="3">
    <source>
        <dbReference type="Proteomes" id="UP000617402"/>
    </source>
</evidence>
<reference evidence="2 3" key="1">
    <citation type="submission" date="2020-07" db="EMBL/GenBank/DDBJ databases">
        <title>Draft whole-genome sequence of Heliobacterium chlorum DSM 3682, type strain.</title>
        <authorList>
            <person name="Kyndt J.A."/>
            <person name="Meyer T.E."/>
            <person name="Imhoff J.F."/>
        </authorList>
    </citation>
    <scope>NUCLEOTIDE SEQUENCE [LARGE SCALE GENOMIC DNA]</scope>
    <source>
        <strain evidence="2 3">DSM 3682</strain>
    </source>
</reference>
<dbReference type="InterPro" id="IPR032710">
    <property type="entry name" value="NTF2-like_dom_sf"/>
</dbReference>
<organism evidence="2 3">
    <name type="scientific">Heliobacterium chlorum</name>
    <dbReference type="NCBI Taxonomy" id="2698"/>
    <lineage>
        <taxon>Bacteria</taxon>
        <taxon>Bacillati</taxon>
        <taxon>Bacillota</taxon>
        <taxon>Clostridia</taxon>
        <taxon>Eubacteriales</taxon>
        <taxon>Heliobacteriaceae</taxon>
        <taxon>Heliobacterium</taxon>
    </lineage>
</organism>
<keyword evidence="3" id="KW-1185">Reference proteome</keyword>
<dbReference type="Pfam" id="PF14534">
    <property type="entry name" value="DUF4440"/>
    <property type="match status" value="1"/>
</dbReference>
<dbReference type="EMBL" id="JACVHF010000010">
    <property type="protein sequence ID" value="MBC9785075.1"/>
    <property type="molecule type" value="Genomic_DNA"/>
</dbReference>
<dbReference type="Gene3D" id="3.10.450.50">
    <property type="match status" value="1"/>
</dbReference>
<dbReference type="RefSeq" id="WP_188040570.1">
    <property type="nucleotide sequence ID" value="NZ_JACVHF010000010.1"/>
</dbReference>
<accession>A0ABR7T2S0</accession>
<proteinExistence type="predicted"/>
<name>A0ABR7T2S0_HELCL</name>
<dbReference type="Proteomes" id="UP000617402">
    <property type="component" value="Unassembled WGS sequence"/>
</dbReference>
<comment type="caution">
    <text evidence="2">The sequence shown here is derived from an EMBL/GenBank/DDBJ whole genome shotgun (WGS) entry which is preliminary data.</text>
</comment>
<protein>
    <submittedName>
        <fullName evidence="2">Nuclear transport factor 2 family protein</fullName>
    </submittedName>
</protein>
<gene>
    <name evidence="2" type="ORF">H1S01_11190</name>
</gene>
<dbReference type="InterPro" id="IPR027843">
    <property type="entry name" value="DUF4440"/>
</dbReference>
<evidence type="ECO:0000259" key="1">
    <source>
        <dbReference type="Pfam" id="PF14534"/>
    </source>
</evidence>
<dbReference type="SUPFAM" id="SSF54427">
    <property type="entry name" value="NTF2-like"/>
    <property type="match status" value="1"/>
</dbReference>
<evidence type="ECO:0000313" key="2">
    <source>
        <dbReference type="EMBL" id="MBC9785075.1"/>
    </source>
</evidence>